<keyword evidence="4 5" id="KW-0472">Membrane</keyword>
<dbReference type="Proteomes" id="UP001322277">
    <property type="component" value="Chromosome 10"/>
</dbReference>
<keyword evidence="3 5" id="KW-1133">Transmembrane helix</keyword>
<name>A0AAX4J465_9PEZI</name>
<evidence type="ECO:0000313" key="7">
    <source>
        <dbReference type="Proteomes" id="UP001322277"/>
    </source>
</evidence>
<keyword evidence="7" id="KW-1185">Reference proteome</keyword>
<evidence type="ECO:0000256" key="5">
    <source>
        <dbReference type="SAM" id="Phobius"/>
    </source>
</evidence>
<keyword evidence="2 5" id="KW-0812">Transmembrane</keyword>
<feature type="transmembrane region" description="Helical" evidence="5">
    <location>
        <begin position="27"/>
        <end position="49"/>
    </location>
</feature>
<comment type="subcellular location">
    <subcellularLocation>
        <location evidence="1">Membrane</location>
        <topology evidence="1">Multi-pass membrane protein</topology>
    </subcellularLocation>
</comment>
<feature type="transmembrane region" description="Helical" evidence="5">
    <location>
        <begin position="97"/>
        <end position="115"/>
    </location>
</feature>
<evidence type="ECO:0000256" key="4">
    <source>
        <dbReference type="ARBA" id="ARBA00023136"/>
    </source>
</evidence>
<dbReference type="PANTHER" id="PTHR23423">
    <property type="entry name" value="ORGANIC SOLUTE TRANSPORTER-RELATED"/>
    <property type="match status" value="1"/>
</dbReference>
<dbReference type="EMBL" id="CP137314">
    <property type="protein sequence ID" value="WQF90168.1"/>
    <property type="molecule type" value="Genomic_DNA"/>
</dbReference>
<protein>
    <submittedName>
        <fullName evidence="6">Organic solute transporter subunit alpha/Transmembrane protein</fullName>
    </submittedName>
</protein>
<gene>
    <name evidence="6" type="ORF">CDEST_15182</name>
</gene>
<feature type="transmembrane region" description="Helical" evidence="5">
    <location>
        <begin position="63"/>
        <end position="85"/>
    </location>
</feature>
<feature type="transmembrane region" description="Helical" evidence="5">
    <location>
        <begin position="234"/>
        <end position="255"/>
    </location>
</feature>
<organism evidence="6 7">
    <name type="scientific">Colletotrichum destructivum</name>
    <dbReference type="NCBI Taxonomy" id="34406"/>
    <lineage>
        <taxon>Eukaryota</taxon>
        <taxon>Fungi</taxon>
        <taxon>Dikarya</taxon>
        <taxon>Ascomycota</taxon>
        <taxon>Pezizomycotina</taxon>
        <taxon>Sordariomycetes</taxon>
        <taxon>Hypocreomycetidae</taxon>
        <taxon>Glomerellales</taxon>
        <taxon>Glomerellaceae</taxon>
        <taxon>Colletotrichum</taxon>
        <taxon>Colletotrichum destructivum species complex</taxon>
    </lineage>
</organism>
<evidence type="ECO:0000256" key="2">
    <source>
        <dbReference type="ARBA" id="ARBA00022692"/>
    </source>
</evidence>
<feature type="transmembrane region" description="Helical" evidence="5">
    <location>
        <begin position="275"/>
        <end position="300"/>
    </location>
</feature>
<feature type="transmembrane region" description="Helical" evidence="5">
    <location>
        <begin position="199"/>
        <end position="222"/>
    </location>
</feature>
<dbReference type="AlphaFoldDB" id="A0AAX4J465"/>
<dbReference type="GeneID" id="87951682"/>
<evidence type="ECO:0000256" key="1">
    <source>
        <dbReference type="ARBA" id="ARBA00004141"/>
    </source>
</evidence>
<dbReference type="SMART" id="SM01417">
    <property type="entry name" value="Solute_trans_a"/>
    <property type="match status" value="1"/>
</dbReference>
<evidence type="ECO:0000313" key="6">
    <source>
        <dbReference type="EMBL" id="WQF90168.1"/>
    </source>
</evidence>
<sequence>MPKCTDHPLDVPILEKEIGGGGIRVHGLLLCLAGASTIVASSASAYLIFRHASNYTNPKQQKLIIRILLMVPIYSIACTLSIEFYKENVYLGSIYEFYESLVIASFFLLLCQYLHPDLTMLRRVFQVVDPKPWIHPIRFFVTHVGRNKKSQTVDGLRRFNIIWFGVFQFCIVKFLGALTKCITEALDVYCEESKSAGHAKIWVMIIEILSLVTAMLCLFQFYNQTNHVISHHRPMLKFVAIKLVVFLFYLQTFIFDFLTRKDGPIEPSATISYPSWAVGIPNTLLCLEMAAVSVLHFWAFPYDVYKKGPSSKKTSNNNQDDALDIDQDYTITRISAMQNCEPLYQRPDSDNLTEDGIWNGPASAHRHTEPIGSHTRGSRWQALVDTLNFIDIFWAVAGASRWLVGKRREGSAASDAGGEAHLGYHSEVDLAGQSRRYDFPEALIIVEGQAFRDVSRR</sequence>
<evidence type="ECO:0000256" key="3">
    <source>
        <dbReference type="ARBA" id="ARBA00022989"/>
    </source>
</evidence>
<dbReference type="Pfam" id="PF03619">
    <property type="entry name" value="Solute_trans_a"/>
    <property type="match status" value="1"/>
</dbReference>
<proteinExistence type="predicted"/>
<dbReference type="KEGG" id="cdet:87951682"/>
<reference evidence="7" key="1">
    <citation type="journal article" date="2023" name="bioRxiv">
        <title>Complete genome of the Medicago anthracnose fungus, Colletotrichum destructivum, reveals a mini-chromosome-like region within a core chromosome.</title>
        <authorList>
            <person name="Lapalu N."/>
            <person name="Simon A."/>
            <person name="Lu A."/>
            <person name="Plaumann P.-L."/>
            <person name="Amselem J."/>
            <person name="Pigne S."/>
            <person name="Auger A."/>
            <person name="Koch C."/>
            <person name="Dallery J.-F."/>
            <person name="O'Connell R.J."/>
        </authorList>
    </citation>
    <scope>NUCLEOTIDE SEQUENCE [LARGE SCALE GENOMIC DNA]</scope>
    <source>
        <strain evidence="7">CBS 520.97</strain>
    </source>
</reference>
<dbReference type="InterPro" id="IPR005178">
    <property type="entry name" value="Ostalpha/TMEM184C"/>
</dbReference>
<accession>A0AAX4J465</accession>
<dbReference type="RefSeq" id="XP_062787389.1">
    <property type="nucleotide sequence ID" value="XM_062931338.1"/>
</dbReference>
<feature type="transmembrane region" description="Helical" evidence="5">
    <location>
        <begin position="159"/>
        <end position="179"/>
    </location>
</feature>
<dbReference type="GO" id="GO:0016020">
    <property type="term" value="C:membrane"/>
    <property type="evidence" value="ECO:0007669"/>
    <property type="project" value="UniProtKB-SubCell"/>
</dbReference>